<evidence type="ECO:0000256" key="3">
    <source>
        <dbReference type="ARBA" id="ARBA00022989"/>
    </source>
</evidence>
<dbReference type="Proteomes" id="UP000000539">
    <property type="component" value="Chromosome 28"/>
</dbReference>
<dbReference type="GeneTree" id="ENSGT00940000159007"/>
<dbReference type="OMA" id="FWYTVSS"/>
<evidence type="ECO:0000256" key="6">
    <source>
        <dbReference type="ARBA" id="ARBA00093775"/>
    </source>
</evidence>
<proteinExistence type="evidence at protein level"/>
<dbReference type="InterPro" id="IPR004853">
    <property type="entry name" value="Sugar_P_trans_dom"/>
</dbReference>
<dbReference type="GO" id="GO:0015297">
    <property type="term" value="F:antiporter activity"/>
    <property type="evidence" value="ECO:0000318"/>
    <property type="project" value="GO_Central"/>
</dbReference>
<dbReference type="PaxDb" id="9031-ENSGALP00000006008"/>
<dbReference type="CTD" id="79939"/>
<feature type="domain" description="Sugar phosphate transporter" evidence="7">
    <location>
        <begin position="37"/>
        <end position="328"/>
    </location>
</feature>
<dbReference type="GO" id="GO:0016020">
    <property type="term" value="C:membrane"/>
    <property type="evidence" value="ECO:0007669"/>
    <property type="project" value="UniProtKB-SubCell"/>
</dbReference>
<reference evidence="8" key="1">
    <citation type="submission" date="2020-11" db="EMBL/GenBank/DDBJ databases">
        <title>Gallus gallus (Chicken) genome, bGalGal1, GRCg7b, maternal haplotype autosomes + Z &amp; W.</title>
        <authorList>
            <person name="Warren W."/>
            <person name="Formenti G."/>
            <person name="Fedrigo O."/>
            <person name="Haase B."/>
            <person name="Mountcastle J."/>
            <person name="Balacco J."/>
            <person name="Tracey A."/>
            <person name="Schneider V."/>
            <person name="Okimoto R."/>
            <person name="Cheng H."/>
            <person name="Hawken R."/>
            <person name="Howe K."/>
            <person name="Jarvis E.D."/>
        </authorList>
    </citation>
    <scope>NUCLEOTIDE SEQUENCE [LARGE SCALE GENOMIC DNA]</scope>
    <source>
        <strain evidence="8">Broiler</strain>
    </source>
</reference>
<dbReference type="VEuPathDB" id="HostDB:geneid_420143"/>
<dbReference type="eggNOG" id="KOG1441">
    <property type="taxonomic scope" value="Eukaryota"/>
</dbReference>
<dbReference type="KEGG" id="gga:420143"/>
<dbReference type="RefSeq" id="XP_418259.3">
    <property type="nucleotide sequence ID" value="XM_418259.8"/>
</dbReference>
<dbReference type="FunCoup" id="F1NE93">
    <property type="interactions" value="2946"/>
</dbReference>
<sequence>MAAAPLAAPGGGGAATAAAGGAGSRGGRGPALREGARVSALCLAWYGLSAGGNVVNKLLLGGFPRPVTVSLFHILGLCGLLPPLLRAWRVPPAGPAQLPPRAYPRYILPLAFGKYFASVSAHVSLWRVPVSYAHTVKATMPIWVVLLSRIIMKEKQTTKVYLSLIPIITGVLLATVTELSFDMWGLISALAATLCFSLQNIFSKKVLRDSRIHHLRLLNILGCHAVFFMIPTWVLVDLSSFLVENDLSTMSHWPWTLMLLIISGFCNFAQNVIAFSILNLISPLSYSVANATKRIMVITVSLIMLRNPVTSTNVLGMMTAILGVFLYNKTKYDANQEAKKQLLPVTTGDLVNLDRHRNTPEKSQNGLTAFAPHGDYQYGRSNVLTDHFQYSRQNYPPTYNLNRFDI</sequence>
<dbReference type="InterPro" id="IPR050186">
    <property type="entry name" value="TPT_transporter"/>
</dbReference>
<reference evidence="8" key="2">
    <citation type="submission" date="2025-08" db="UniProtKB">
        <authorList>
            <consortium name="Ensembl"/>
        </authorList>
    </citation>
    <scope>IDENTIFICATION</scope>
    <source>
        <strain evidence="8">broiler</strain>
    </source>
</reference>
<dbReference type="STRING" id="9031.ENSGALP00000006008"/>
<dbReference type="SMR" id="F1NE93"/>
<reference evidence="8" key="3">
    <citation type="submission" date="2025-09" db="UniProtKB">
        <authorList>
            <consortium name="Ensembl"/>
        </authorList>
    </citation>
    <scope>IDENTIFICATION</scope>
    <source>
        <strain evidence="8">broiler</strain>
    </source>
</reference>
<dbReference type="Pfam" id="PF03151">
    <property type="entry name" value="TPT"/>
    <property type="match status" value="1"/>
</dbReference>
<name>F1NE93_CHICK</name>
<comment type="function">
    <text evidence="5">Putative transporter.</text>
</comment>
<keyword evidence="4" id="KW-0472">Membrane</keyword>
<dbReference type="RefSeq" id="XP_040548912.1">
    <property type="nucleotide sequence ID" value="XM_040692978.2"/>
</dbReference>
<keyword evidence="3" id="KW-1133">Transmembrane helix</keyword>
<dbReference type="GeneID" id="420143"/>
<accession>F1NE93</accession>
<dbReference type="Bgee" id="ENSGALG00000003794">
    <property type="expression patterns" value="Expressed in muscle tissue and 13 other cell types or tissues"/>
</dbReference>
<evidence type="ECO:0000256" key="5">
    <source>
        <dbReference type="ARBA" id="ARBA00093767"/>
    </source>
</evidence>
<keyword evidence="9" id="KW-1185">Reference proteome</keyword>
<comment type="subcellular location">
    <subcellularLocation>
        <location evidence="1">Membrane</location>
        <topology evidence="1">Multi-pass membrane protein</topology>
    </subcellularLocation>
</comment>
<evidence type="ECO:0000256" key="1">
    <source>
        <dbReference type="ARBA" id="ARBA00004141"/>
    </source>
</evidence>
<evidence type="ECO:0000313" key="9">
    <source>
        <dbReference type="Proteomes" id="UP000000539"/>
    </source>
</evidence>
<evidence type="ECO:0000256" key="4">
    <source>
        <dbReference type="ARBA" id="ARBA00023136"/>
    </source>
</evidence>
<organism evidence="8 9">
    <name type="scientific">Gallus gallus</name>
    <name type="common">Chicken</name>
    <dbReference type="NCBI Taxonomy" id="9031"/>
    <lineage>
        <taxon>Eukaryota</taxon>
        <taxon>Metazoa</taxon>
        <taxon>Chordata</taxon>
        <taxon>Craniata</taxon>
        <taxon>Vertebrata</taxon>
        <taxon>Euteleostomi</taxon>
        <taxon>Archelosauria</taxon>
        <taxon>Archosauria</taxon>
        <taxon>Dinosauria</taxon>
        <taxon>Saurischia</taxon>
        <taxon>Theropoda</taxon>
        <taxon>Coelurosauria</taxon>
        <taxon>Aves</taxon>
        <taxon>Neognathae</taxon>
        <taxon>Galloanserae</taxon>
        <taxon>Galliformes</taxon>
        <taxon>Phasianidae</taxon>
        <taxon>Phasianinae</taxon>
        <taxon>Gallus</taxon>
    </lineage>
</organism>
<dbReference type="AlphaFoldDB" id="F1NE93"/>
<keyword evidence="10" id="KW-1267">Proteomics identification</keyword>
<evidence type="ECO:0000313" key="8">
    <source>
        <dbReference type="Ensembl" id="ENSGALP00010042256.1"/>
    </source>
</evidence>
<comment type="similarity">
    <text evidence="6">Belongs to the TPT transporter family. SLC35E subfamily.</text>
</comment>
<dbReference type="InParanoid" id="F1NE93"/>
<keyword evidence="2" id="KW-0812">Transmembrane</keyword>
<dbReference type="SUPFAM" id="SSF103481">
    <property type="entry name" value="Multidrug resistance efflux transporter EmrE"/>
    <property type="match status" value="2"/>
</dbReference>
<evidence type="ECO:0000256" key="2">
    <source>
        <dbReference type="ARBA" id="ARBA00022692"/>
    </source>
</evidence>
<evidence type="ECO:0000259" key="7">
    <source>
        <dbReference type="Pfam" id="PF03151"/>
    </source>
</evidence>
<dbReference type="GO" id="GO:0005794">
    <property type="term" value="C:Golgi apparatus"/>
    <property type="evidence" value="ECO:0000318"/>
    <property type="project" value="GO_Central"/>
</dbReference>
<dbReference type="InterPro" id="IPR037185">
    <property type="entry name" value="EmrE-like"/>
</dbReference>
<dbReference type="GO" id="GO:0055085">
    <property type="term" value="P:transmembrane transport"/>
    <property type="evidence" value="ECO:0000318"/>
    <property type="project" value="GO_Central"/>
</dbReference>
<dbReference type="Ensembl" id="ENSGALT00010068806.1">
    <property type="protein sequence ID" value="ENSGALP00010042256.1"/>
    <property type="gene ID" value="ENSGALG00010028399.1"/>
</dbReference>
<dbReference type="PANTHER" id="PTHR11132">
    <property type="entry name" value="SOLUTE CARRIER FAMILY 35"/>
    <property type="match status" value="1"/>
</dbReference>
<evidence type="ECO:0007829" key="10">
    <source>
        <dbReference type="PeptideAtlas" id="F1NE93"/>
    </source>
</evidence>
<dbReference type="OrthoDB" id="6418713at2759"/>
<protein>
    <submittedName>
        <fullName evidence="8">Solute carrier family 35 member E1</fullName>
    </submittedName>
</protein>
<gene>
    <name evidence="8" type="primary">SLC35E1</name>
</gene>